<keyword evidence="2" id="KW-0732">Signal</keyword>
<evidence type="ECO:0000256" key="2">
    <source>
        <dbReference type="SAM" id="SignalP"/>
    </source>
</evidence>
<keyword evidence="4" id="KW-1185">Reference proteome</keyword>
<evidence type="ECO:0000256" key="1">
    <source>
        <dbReference type="SAM" id="MobiDB-lite"/>
    </source>
</evidence>
<feature type="region of interest" description="Disordered" evidence="1">
    <location>
        <begin position="167"/>
        <end position="202"/>
    </location>
</feature>
<reference evidence="3" key="1">
    <citation type="submission" date="2022-06" db="EMBL/GenBank/DDBJ databases">
        <authorList>
            <consortium name="SYNGENTA / RWTH Aachen University"/>
        </authorList>
    </citation>
    <scope>NUCLEOTIDE SEQUENCE</scope>
</reference>
<gene>
    <name evidence="3" type="ORF">PPACK8108_LOCUS24318</name>
</gene>
<feature type="region of interest" description="Disordered" evidence="1">
    <location>
        <begin position="24"/>
        <end position="72"/>
    </location>
</feature>
<proteinExistence type="predicted"/>
<evidence type="ECO:0000313" key="4">
    <source>
        <dbReference type="Proteomes" id="UP001153365"/>
    </source>
</evidence>
<comment type="caution">
    <text evidence="3">The sequence shown here is derived from an EMBL/GenBank/DDBJ whole genome shotgun (WGS) entry which is preliminary data.</text>
</comment>
<feature type="signal peptide" evidence="2">
    <location>
        <begin position="1"/>
        <end position="22"/>
    </location>
</feature>
<accession>A0AAV0BQA5</accession>
<protein>
    <submittedName>
        <fullName evidence="3">Expressed protein</fullName>
    </submittedName>
</protein>
<dbReference type="Proteomes" id="UP001153365">
    <property type="component" value="Unassembled WGS sequence"/>
</dbReference>
<organism evidence="3 4">
    <name type="scientific">Phakopsora pachyrhizi</name>
    <name type="common">Asian soybean rust disease fungus</name>
    <dbReference type="NCBI Taxonomy" id="170000"/>
    <lineage>
        <taxon>Eukaryota</taxon>
        <taxon>Fungi</taxon>
        <taxon>Dikarya</taxon>
        <taxon>Basidiomycota</taxon>
        <taxon>Pucciniomycotina</taxon>
        <taxon>Pucciniomycetes</taxon>
        <taxon>Pucciniales</taxon>
        <taxon>Phakopsoraceae</taxon>
        <taxon>Phakopsora</taxon>
    </lineage>
</organism>
<evidence type="ECO:0000313" key="3">
    <source>
        <dbReference type="EMBL" id="CAH7689275.1"/>
    </source>
</evidence>
<feature type="compositionally biased region" description="Polar residues" evidence="1">
    <location>
        <begin position="50"/>
        <end position="72"/>
    </location>
</feature>
<sequence>MHYRSKLGKMVSLIILLAKATSSFPSAEKDESSSVSNGDSESKSNDELNLLSTDGSSSDRNGGDNTPLTISLSATNQGKGIIPNQKASQTSSPGSIGLAGPLVGRSGCFNYFNKKDGCVSVSATNNCRPKMTNITIEQVSYPLTIDLFRRFNNLSNYTSVSFRQQFGNDEPPAPQVGSGLGGKLAQKATSPTTANGKNSFEAKKKVNQSLPKVQSDGTLPGSINVGSGSLLDPVNGGTGDGVFAYGVVKIQLVKTRPRADGSTPPLQIIAKSSFYRSEAQQPIVAKVLDGCDFRTTKASFGCSQIYLTKKAFMALNPSKEDLNNGFFRDSLMWDFIPQSNPSTGPI</sequence>
<name>A0AAV0BQA5_PHAPC</name>
<feature type="compositionally biased region" description="Polar residues" evidence="1">
    <location>
        <begin position="187"/>
        <end position="198"/>
    </location>
</feature>
<dbReference type="EMBL" id="CALTRL010006058">
    <property type="protein sequence ID" value="CAH7689275.1"/>
    <property type="molecule type" value="Genomic_DNA"/>
</dbReference>
<dbReference type="AlphaFoldDB" id="A0AAV0BQA5"/>
<feature type="chain" id="PRO_5043460176" evidence="2">
    <location>
        <begin position="23"/>
        <end position="346"/>
    </location>
</feature>